<comment type="caution">
    <text evidence="5">The sequence shown here is derived from an EMBL/GenBank/DDBJ whole genome shotgun (WGS) entry which is preliminary data.</text>
</comment>
<feature type="compositionally biased region" description="Basic and acidic residues" evidence="2">
    <location>
        <begin position="178"/>
        <end position="201"/>
    </location>
</feature>
<dbReference type="PANTHER" id="PTHR46248">
    <property type="entry name" value="EXPRESSED PROTEIN"/>
    <property type="match status" value="1"/>
</dbReference>
<proteinExistence type="predicted"/>
<reference evidence="5 6" key="1">
    <citation type="submission" date="2024-01" db="EMBL/GenBank/DDBJ databases">
        <title>Genome assemblies of Stephania.</title>
        <authorList>
            <person name="Yang L."/>
        </authorList>
    </citation>
    <scope>NUCLEOTIDE SEQUENCE [LARGE SCALE GENOMIC DNA]</scope>
    <source>
        <strain evidence="5">QJT</strain>
        <tissue evidence="5">Leaf</tissue>
    </source>
</reference>
<feature type="compositionally biased region" description="Polar residues" evidence="2">
    <location>
        <begin position="237"/>
        <end position="246"/>
    </location>
</feature>
<evidence type="ECO:0008006" key="7">
    <source>
        <dbReference type="Google" id="ProtNLM"/>
    </source>
</evidence>
<feature type="region of interest" description="Disordered" evidence="2">
    <location>
        <begin position="1"/>
        <end position="25"/>
    </location>
</feature>
<evidence type="ECO:0000313" key="6">
    <source>
        <dbReference type="Proteomes" id="UP001417504"/>
    </source>
</evidence>
<dbReference type="Proteomes" id="UP001417504">
    <property type="component" value="Unassembled WGS sequence"/>
</dbReference>
<gene>
    <name evidence="5" type="ORF">Sjap_013818</name>
</gene>
<evidence type="ECO:0000259" key="3">
    <source>
        <dbReference type="Pfam" id="PF04784"/>
    </source>
</evidence>
<feature type="domain" description="Ternary complex factor MIP1 leucine-zipper" evidence="4">
    <location>
        <begin position="28"/>
        <end position="108"/>
    </location>
</feature>
<dbReference type="InterPro" id="IPR006869">
    <property type="entry name" value="DUF547"/>
</dbReference>
<protein>
    <recommendedName>
        <fullName evidence="7">DUF547 domain-containing protein</fullName>
    </recommendedName>
</protein>
<keyword evidence="1" id="KW-0175">Coiled coil</keyword>
<dbReference type="EMBL" id="JBBNAE010000005">
    <property type="protein sequence ID" value="KAK9124216.1"/>
    <property type="molecule type" value="Genomic_DNA"/>
</dbReference>
<name>A0AAP0J164_9MAGN</name>
<evidence type="ECO:0000259" key="4">
    <source>
        <dbReference type="Pfam" id="PF14389"/>
    </source>
</evidence>
<dbReference type="Pfam" id="PF04784">
    <property type="entry name" value="DUF547"/>
    <property type="match status" value="1"/>
</dbReference>
<dbReference type="AlphaFoldDB" id="A0AAP0J164"/>
<evidence type="ECO:0000256" key="2">
    <source>
        <dbReference type="SAM" id="MobiDB-lite"/>
    </source>
</evidence>
<feature type="region of interest" description="Disordered" evidence="2">
    <location>
        <begin position="178"/>
        <end position="246"/>
    </location>
</feature>
<feature type="domain" description="DUF547" evidence="3">
    <location>
        <begin position="374"/>
        <end position="507"/>
    </location>
</feature>
<keyword evidence="6" id="KW-1185">Reference proteome</keyword>
<evidence type="ECO:0000313" key="5">
    <source>
        <dbReference type="EMBL" id="KAK9124216.1"/>
    </source>
</evidence>
<organism evidence="5 6">
    <name type="scientific">Stephania japonica</name>
    <dbReference type="NCBI Taxonomy" id="461633"/>
    <lineage>
        <taxon>Eukaryota</taxon>
        <taxon>Viridiplantae</taxon>
        <taxon>Streptophyta</taxon>
        <taxon>Embryophyta</taxon>
        <taxon>Tracheophyta</taxon>
        <taxon>Spermatophyta</taxon>
        <taxon>Magnoliopsida</taxon>
        <taxon>Ranunculales</taxon>
        <taxon>Menispermaceae</taxon>
        <taxon>Menispermoideae</taxon>
        <taxon>Cissampelideae</taxon>
        <taxon>Stephania</taxon>
    </lineage>
</organism>
<dbReference type="PANTHER" id="PTHR46248:SF6">
    <property type="entry name" value="OS03G0859900 PROTEIN"/>
    <property type="match status" value="1"/>
</dbReference>
<dbReference type="Pfam" id="PF14389">
    <property type="entry name" value="Lzipper-MIP1"/>
    <property type="match status" value="1"/>
</dbReference>
<accession>A0AAP0J164</accession>
<sequence>MSLMASSIRDKPEFFPSPKGTNKETCVQQRKEELEKEVSTLHKMLDQEEKVHEILEQMLRQNDSSSVNIPSFLPPKIKELIAELVVVEDEIAHLEGEIRRLKSSLSQEQDMSEQLMLKKCQDENVINSNFEFIMPSNLSPTSKGLHERIDTKALYFISKAIKGDYTQNGFDSIEKKDYSKRTSSYKKENSSPDVQEKELKKSGVQKPEPPQLLPIHSTNKPNVPHEPETSAVESGPSIENNSKTQPNKLSESIMKCLIFIFLRLLRASRVLEIEKSVNISRSTQLSLSSRSFRVENGAVNSKSGVQLQGELRQQDPYGIFDVEDSIARDIGPYKNLVKFASNSLDPKCISTSNSIPLLQKLRGLLESLQKVDLKFLTHQQKLAFWINIYNACVMHGFIQYGVPSSAEKLLALMNKATLNVGGNKINALAIEHFILRSPSASSKLKDVHWKGNSSEKEFIVRNIYGIESLEPNVTFALCCGTRSSPAVRIYTANNVTIELEKAKLEYLQASVVVRSTKRLMFPELLLQNTLDFASNTESLAEWVCQQLPTHWSLRKAMVDCFKGHNSGTAKMAIEKMPCDFEFQYLLPI</sequence>
<evidence type="ECO:0000256" key="1">
    <source>
        <dbReference type="SAM" id="Coils"/>
    </source>
</evidence>
<dbReference type="InterPro" id="IPR025757">
    <property type="entry name" value="MIP1_Leuzipper"/>
</dbReference>
<feature type="coiled-coil region" evidence="1">
    <location>
        <begin position="77"/>
        <end position="111"/>
    </location>
</feature>